<dbReference type="Proteomes" id="UP000609849">
    <property type="component" value="Unassembled WGS sequence"/>
</dbReference>
<proteinExistence type="inferred from homology"/>
<keyword evidence="12" id="KW-1185">Reference proteome</keyword>
<sequence>MHYRILAINPGSTSTKISIYDNETPVFIKSITHKTEEINKYKEINEQYGMRKSLILKELQDNNIDINSINAIVARGGLLPPVKSGAYLINEDMIDRLKNRPVIEHVSNLAAIIAYEIGKLVNIESYIYDSVSVDEFTDISRISGLKGMDRVCVGHTLNCRATAIKYSNSINKEYKDLNLIVAHLGGGITIQLHEKGRIVDIVADDEGPFSSNRTGRLPLKKVIRECFSGKYSQKDINNIIRGKGGVYSYLNTTDTREVEKMIESGNLDAKLVYEALAYQISKGIGELSTVVNGNVDAIILTGGVAYSKVITNMINKRVNFIGRVEIIPGENELEALTFGVLRVLKNEEKAHIYKELVTNI</sequence>
<accession>A0ABR7JKW6</accession>
<dbReference type="GO" id="GO:0047761">
    <property type="term" value="F:butyrate kinase activity"/>
    <property type="evidence" value="ECO:0007669"/>
    <property type="project" value="UniProtKB-EC"/>
</dbReference>
<dbReference type="PROSITE" id="PS01075">
    <property type="entry name" value="ACETATE_KINASE_1"/>
    <property type="match status" value="1"/>
</dbReference>
<dbReference type="PIRSF" id="PIRSF036458">
    <property type="entry name" value="Butyrate_kin"/>
    <property type="match status" value="1"/>
</dbReference>
<dbReference type="HAMAP" id="MF_00542">
    <property type="entry name" value="Butyrate_kinase"/>
    <property type="match status" value="1"/>
</dbReference>
<evidence type="ECO:0000313" key="11">
    <source>
        <dbReference type="EMBL" id="MBC5995574.1"/>
    </source>
</evidence>
<dbReference type="Pfam" id="PF00871">
    <property type="entry name" value="Acetate_kinase"/>
    <property type="match status" value="1"/>
</dbReference>
<dbReference type="EC" id="2.7.2.7" evidence="9"/>
<evidence type="ECO:0000256" key="4">
    <source>
        <dbReference type="ARBA" id="ARBA00022679"/>
    </source>
</evidence>
<evidence type="ECO:0000256" key="6">
    <source>
        <dbReference type="ARBA" id="ARBA00022777"/>
    </source>
</evidence>
<evidence type="ECO:0000256" key="8">
    <source>
        <dbReference type="ARBA" id="ARBA00048596"/>
    </source>
</evidence>
<comment type="similarity">
    <text evidence="2 9 10">Belongs to the acetokinase family.</text>
</comment>
<protein>
    <recommendedName>
        <fullName evidence="9">Probable butyrate kinase</fullName>
        <shortName evidence="9">BK</shortName>
        <ecNumber evidence="9">2.7.2.7</ecNumber>
    </recommendedName>
    <alternativeName>
        <fullName evidence="9">Branched-chain carboxylic acid kinase</fullName>
    </alternativeName>
</protein>
<evidence type="ECO:0000256" key="10">
    <source>
        <dbReference type="RuleBase" id="RU003835"/>
    </source>
</evidence>
<dbReference type="InterPro" id="IPR023865">
    <property type="entry name" value="Aliphatic_acid_kinase_CS"/>
</dbReference>
<reference evidence="11 12" key="1">
    <citation type="submission" date="2020-08" db="EMBL/GenBank/DDBJ databases">
        <authorList>
            <person name="Liu C."/>
            <person name="Sun Q."/>
        </authorList>
    </citation>
    <scope>NUCLEOTIDE SEQUENCE [LARGE SCALE GENOMIC DNA]</scope>
    <source>
        <strain evidence="11 12">NSJ-18</strain>
    </source>
</reference>
<comment type="caution">
    <text evidence="11">The sequence shown here is derived from an EMBL/GenBank/DDBJ whole genome shotgun (WGS) entry which is preliminary data.</text>
</comment>
<evidence type="ECO:0000256" key="2">
    <source>
        <dbReference type="ARBA" id="ARBA00008748"/>
    </source>
</evidence>
<dbReference type="RefSeq" id="WP_153925502.1">
    <property type="nucleotide sequence ID" value="NZ_JACRWE010000001.1"/>
</dbReference>
<evidence type="ECO:0000256" key="3">
    <source>
        <dbReference type="ARBA" id="ARBA00022490"/>
    </source>
</evidence>
<gene>
    <name evidence="9 11" type="primary">buk</name>
    <name evidence="11" type="ORF">H8923_02260</name>
</gene>
<dbReference type="SUPFAM" id="SSF53067">
    <property type="entry name" value="Actin-like ATPase domain"/>
    <property type="match status" value="2"/>
</dbReference>
<keyword evidence="3 9" id="KW-0963">Cytoplasm</keyword>
<dbReference type="NCBIfam" id="TIGR02707">
    <property type="entry name" value="butyr_kinase"/>
    <property type="match status" value="1"/>
</dbReference>
<comment type="catalytic activity">
    <reaction evidence="8 9">
        <text>butanoate + ATP = butanoyl phosphate + ADP</text>
        <dbReference type="Rhea" id="RHEA:13585"/>
        <dbReference type="ChEBI" id="CHEBI:17968"/>
        <dbReference type="ChEBI" id="CHEBI:30616"/>
        <dbReference type="ChEBI" id="CHEBI:58079"/>
        <dbReference type="ChEBI" id="CHEBI:456216"/>
        <dbReference type="EC" id="2.7.2.7"/>
    </reaction>
</comment>
<keyword evidence="6 9" id="KW-0418">Kinase</keyword>
<dbReference type="InterPro" id="IPR000890">
    <property type="entry name" value="Aliphatic_acid_kin_short-chain"/>
</dbReference>
<dbReference type="InterPro" id="IPR011245">
    <property type="entry name" value="Butyrate_kin"/>
</dbReference>
<keyword evidence="5 9" id="KW-0547">Nucleotide-binding</keyword>
<dbReference type="InterPro" id="IPR043129">
    <property type="entry name" value="ATPase_NBD"/>
</dbReference>
<dbReference type="CDD" id="cd24011">
    <property type="entry name" value="ASKHA_NBD_BK"/>
    <property type="match status" value="1"/>
</dbReference>
<evidence type="ECO:0000256" key="9">
    <source>
        <dbReference type="HAMAP-Rule" id="MF_00542"/>
    </source>
</evidence>
<evidence type="ECO:0000256" key="1">
    <source>
        <dbReference type="ARBA" id="ARBA00004496"/>
    </source>
</evidence>
<dbReference type="PANTHER" id="PTHR21060">
    <property type="entry name" value="ACETATE KINASE"/>
    <property type="match status" value="1"/>
</dbReference>
<evidence type="ECO:0000313" key="12">
    <source>
        <dbReference type="Proteomes" id="UP000609849"/>
    </source>
</evidence>
<keyword evidence="4 9" id="KW-0808">Transferase</keyword>
<organism evidence="11 12">
    <name type="scientific">Romboutsia faecis</name>
    <dbReference type="NCBI Taxonomy" id="2764597"/>
    <lineage>
        <taxon>Bacteria</taxon>
        <taxon>Bacillati</taxon>
        <taxon>Bacillota</taxon>
        <taxon>Clostridia</taxon>
        <taxon>Peptostreptococcales</taxon>
        <taxon>Peptostreptococcaceae</taxon>
        <taxon>Romboutsia</taxon>
    </lineage>
</organism>
<name>A0ABR7JKW6_9FIRM</name>
<keyword evidence="7 9" id="KW-0067">ATP-binding</keyword>
<dbReference type="PRINTS" id="PR00471">
    <property type="entry name" value="ACETATEKNASE"/>
</dbReference>
<evidence type="ECO:0000256" key="5">
    <source>
        <dbReference type="ARBA" id="ARBA00022741"/>
    </source>
</evidence>
<evidence type="ECO:0000256" key="7">
    <source>
        <dbReference type="ARBA" id="ARBA00022840"/>
    </source>
</evidence>
<dbReference type="EMBL" id="JACRWE010000001">
    <property type="protein sequence ID" value="MBC5995574.1"/>
    <property type="molecule type" value="Genomic_DNA"/>
</dbReference>
<dbReference type="NCBIfam" id="NF002834">
    <property type="entry name" value="PRK03011.1-5"/>
    <property type="match status" value="1"/>
</dbReference>
<dbReference type="Gene3D" id="3.30.420.40">
    <property type="match status" value="2"/>
</dbReference>
<dbReference type="PANTHER" id="PTHR21060:SF3">
    <property type="entry name" value="BUTYRATE KINASE 2-RELATED"/>
    <property type="match status" value="1"/>
</dbReference>
<comment type="subcellular location">
    <subcellularLocation>
        <location evidence="1 9">Cytoplasm</location>
    </subcellularLocation>
</comment>